<evidence type="ECO:0000256" key="6">
    <source>
        <dbReference type="SAM" id="Coils"/>
    </source>
</evidence>
<dbReference type="Gene3D" id="2.40.30.270">
    <property type="match status" value="1"/>
</dbReference>
<protein>
    <submittedName>
        <fullName evidence="9">Superfamily I DNA and/or RNA helicase</fullName>
    </submittedName>
</protein>
<keyword evidence="10" id="KW-1185">Reference proteome</keyword>
<sequence length="634" mass="72004">MKIKPSDYFAPLFEALQAEKEETRRRFISDVAQKTLKEKIEAGICLSAVRLEQLAYQGMDVWYLRFRLLNRSVLGHTWRVGDALRIVLESAETKDCRGILVRWAEGKEIEVAVSATQLPDFLEEGARYALEQLPDEQSILQMEQAMNIWQQLENPRQKLLFEVLSGQRQPSFCVPKTTQELPSFLNAKQHEAISKILSAHELFLLHGPPGTGKTNTLVQAIKAVAGTERQVLATAPSNTAVDILCERLAAEGLRVLRIGHPARIDEQLWQFTVDAQKQKHRDFKRLKEWYRQAEEYRHLAGKYKRSYGKEEAVQRRLLYKEARQVQQDAKDLEKNILRELVEQAQVICATLVGCAHPLLDGMRFGTVFVDEAAQALEPAVWIPLLKADRLVMAGDHCQLPPTVLSPAPEAQILQQTLFEKLIHAYPEAACMLEIQYRMHPVIMEFPSQHFYKGKLQAAPTLSASIMHCAPPQVITFIDTAGTGFEESKSAEGSFFNEGEARVLYRHLEEEWGRASLSDVVQVGVISPYSAQVALLKELLQSLPLPTRIQLKISTVDSFQGQECEVIYISMVRSNENMDIGFLNDIRRMNVAMTRAKYRLVIIGDSSTVGGHPFYEALLRYVEDIGAYRSAWEWR</sequence>
<feature type="coiled-coil region" evidence="6">
    <location>
        <begin position="315"/>
        <end position="342"/>
    </location>
</feature>
<dbReference type="InterPro" id="IPR041677">
    <property type="entry name" value="DNA2/NAM7_AAA_11"/>
</dbReference>
<keyword evidence="6" id="KW-0175">Coiled coil</keyword>
<dbReference type="PANTHER" id="PTHR43788:SF8">
    <property type="entry name" value="DNA-BINDING PROTEIN SMUBP-2"/>
    <property type="match status" value="1"/>
</dbReference>
<dbReference type="InterPro" id="IPR041679">
    <property type="entry name" value="DNA2/NAM7-like_C"/>
</dbReference>
<gene>
    <name evidence="9" type="ORF">FHS56_002279</name>
</gene>
<feature type="domain" description="DNA2/NAM7 helicase helicase" evidence="7">
    <location>
        <begin position="185"/>
        <end position="405"/>
    </location>
</feature>
<evidence type="ECO:0000259" key="7">
    <source>
        <dbReference type="Pfam" id="PF13086"/>
    </source>
</evidence>
<feature type="domain" description="DNA2/NAM7 helicase-like C-terminal" evidence="8">
    <location>
        <begin position="413"/>
        <end position="605"/>
    </location>
</feature>
<dbReference type="PANTHER" id="PTHR43788">
    <property type="entry name" value="DNA2/NAM7 HELICASE FAMILY MEMBER"/>
    <property type="match status" value="1"/>
</dbReference>
<evidence type="ECO:0000259" key="8">
    <source>
        <dbReference type="Pfam" id="PF13087"/>
    </source>
</evidence>
<dbReference type="InterPro" id="IPR047187">
    <property type="entry name" value="SF1_C_Upf1"/>
</dbReference>
<dbReference type="CDD" id="cd18808">
    <property type="entry name" value="SF1_C_Upf1"/>
    <property type="match status" value="1"/>
</dbReference>
<dbReference type="Gene3D" id="3.40.50.300">
    <property type="entry name" value="P-loop containing nucleotide triphosphate hydrolases"/>
    <property type="match status" value="2"/>
</dbReference>
<comment type="similarity">
    <text evidence="1">Belongs to the DNA2/NAM7 helicase family.</text>
</comment>
<keyword evidence="4 9" id="KW-0347">Helicase</keyword>
<dbReference type="Pfam" id="PF13086">
    <property type="entry name" value="AAA_11"/>
    <property type="match status" value="1"/>
</dbReference>
<dbReference type="Proteomes" id="UP000537126">
    <property type="component" value="Unassembled WGS sequence"/>
</dbReference>
<evidence type="ECO:0000313" key="9">
    <source>
        <dbReference type="EMBL" id="NIK74746.1"/>
    </source>
</evidence>
<organism evidence="9 10">
    <name type="scientific">Thermonema lapsum</name>
    <dbReference type="NCBI Taxonomy" id="28195"/>
    <lineage>
        <taxon>Bacteria</taxon>
        <taxon>Pseudomonadati</taxon>
        <taxon>Bacteroidota</taxon>
        <taxon>Cytophagia</taxon>
        <taxon>Cytophagales</taxon>
        <taxon>Thermonemataceae</taxon>
        <taxon>Thermonema</taxon>
    </lineage>
</organism>
<proteinExistence type="inferred from homology"/>
<dbReference type="InterPro" id="IPR050534">
    <property type="entry name" value="Coronavir_polyprotein_1ab"/>
</dbReference>
<keyword evidence="2" id="KW-0547">Nucleotide-binding</keyword>
<dbReference type="SUPFAM" id="SSF52540">
    <property type="entry name" value="P-loop containing nucleoside triphosphate hydrolases"/>
    <property type="match status" value="1"/>
</dbReference>
<dbReference type="EMBL" id="JAASRN010000006">
    <property type="protein sequence ID" value="NIK74746.1"/>
    <property type="molecule type" value="Genomic_DNA"/>
</dbReference>
<dbReference type="GO" id="GO:0016787">
    <property type="term" value="F:hydrolase activity"/>
    <property type="evidence" value="ECO:0007669"/>
    <property type="project" value="UniProtKB-KW"/>
</dbReference>
<dbReference type="RefSeq" id="WP_166920822.1">
    <property type="nucleotide sequence ID" value="NZ_JAASRN010000006.1"/>
</dbReference>
<evidence type="ECO:0000256" key="5">
    <source>
        <dbReference type="ARBA" id="ARBA00022840"/>
    </source>
</evidence>
<dbReference type="GO" id="GO:0043139">
    <property type="term" value="F:5'-3' DNA helicase activity"/>
    <property type="evidence" value="ECO:0007669"/>
    <property type="project" value="TreeGrafter"/>
</dbReference>
<evidence type="ECO:0000256" key="2">
    <source>
        <dbReference type="ARBA" id="ARBA00022741"/>
    </source>
</evidence>
<keyword evidence="3" id="KW-0378">Hydrolase</keyword>
<dbReference type="GO" id="GO:0005524">
    <property type="term" value="F:ATP binding"/>
    <property type="evidence" value="ECO:0007669"/>
    <property type="project" value="UniProtKB-KW"/>
</dbReference>
<dbReference type="InterPro" id="IPR027417">
    <property type="entry name" value="P-loop_NTPase"/>
</dbReference>
<evidence type="ECO:0000256" key="1">
    <source>
        <dbReference type="ARBA" id="ARBA00007913"/>
    </source>
</evidence>
<dbReference type="GO" id="GO:0005694">
    <property type="term" value="C:chromosome"/>
    <property type="evidence" value="ECO:0007669"/>
    <property type="project" value="UniProtKB-ARBA"/>
</dbReference>
<evidence type="ECO:0000256" key="4">
    <source>
        <dbReference type="ARBA" id="ARBA00022806"/>
    </source>
</evidence>
<reference evidence="9 10" key="1">
    <citation type="submission" date="2020-03" db="EMBL/GenBank/DDBJ databases">
        <title>Genomic Encyclopedia of Type Strains, Phase IV (KMG-IV): sequencing the most valuable type-strain genomes for metagenomic binning, comparative biology and taxonomic classification.</title>
        <authorList>
            <person name="Goeker M."/>
        </authorList>
    </citation>
    <scope>NUCLEOTIDE SEQUENCE [LARGE SCALE GENOMIC DNA]</scope>
    <source>
        <strain evidence="9 10">DSM 5718</strain>
    </source>
</reference>
<comment type="caution">
    <text evidence="9">The sequence shown here is derived from an EMBL/GenBank/DDBJ whole genome shotgun (WGS) entry which is preliminary data.</text>
</comment>
<accession>A0A846MT24</accession>
<name>A0A846MT24_9BACT</name>
<evidence type="ECO:0000256" key="3">
    <source>
        <dbReference type="ARBA" id="ARBA00022801"/>
    </source>
</evidence>
<keyword evidence="5" id="KW-0067">ATP-binding</keyword>
<dbReference type="AlphaFoldDB" id="A0A846MT24"/>
<dbReference type="FunFam" id="3.40.50.300:FF:000326">
    <property type="entry name" value="P-loop containing nucleoside triphosphate hydrolase"/>
    <property type="match status" value="1"/>
</dbReference>
<dbReference type="Pfam" id="PF13087">
    <property type="entry name" value="AAA_12"/>
    <property type="match status" value="1"/>
</dbReference>
<evidence type="ECO:0000313" key="10">
    <source>
        <dbReference type="Proteomes" id="UP000537126"/>
    </source>
</evidence>